<evidence type="ECO:0000313" key="11">
    <source>
        <dbReference type="Proteomes" id="UP000601435"/>
    </source>
</evidence>
<evidence type="ECO:0000256" key="6">
    <source>
        <dbReference type="SAM" id="Coils"/>
    </source>
</evidence>
<name>A0A812NWM3_9DINO</name>
<dbReference type="PANTHER" id="PTHR47972:SF45">
    <property type="entry name" value="PROTEIN CLARET SEGREGATIONAL"/>
    <property type="match status" value="1"/>
</dbReference>
<feature type="compositionally biased region" description="Acidic residues" evidence="7">
    <location>
        <begin position="1"/>
        <end position="12"/>
    </location>
</feature>
<feature type="transmembrane region" description="Helical" evidence="8">
    <location>
        <begin position="1209"/>
        <end position="1237"/>
    </location>
</feature>
<feature type="coiled-coil region" evidence="6">
    <location>
        <begin position="261"/>
        <end position="338"/>
    </location>
</feature>
<evidence type="ECO:0000256" key="4">
    <source>
        <dbReference type="ARBA" id="ARBA00023175"/>
    </source>
</evidence>
<dbReference type="InterPro" id="IPR036961">
    <property type="entry name" value="Kinesin_motor_dom_sf"/>
</dbReference>
<evidence type="ECO:0000256" key="2">
    <source>
        <dbReference type="ARBA" id="ARBA00022741"/>
    </source>
</evidence>
<dbReference type="GO" id="GO:0007018">
    <property type="term" value="P:microtubule-based movement"/>
    <property type="evidence" value="ECO:0007669"/>
    <property type="project" value="InterPro"/>
</dbReference>
<feature type="coiled-coil region" evidence="6">
    <location>
        <begin position="171"/>
        <end position="234"/>
    </location>
</feature>
<dbReference type="GO" id="GO:0008017">
    <property type="term" value="F:microtubule binding"/>
    <property type="evidence" value="ECO:0007669"/>
    <property type="project" value="InterPro"/>
</dbReference>
<dbReference type="Proteomes" id="UP000601435">
    <property type="component" value="Unassembled WGS sequence"/>
</dbReference>
<feature type="region of interest" description="Disordered" evidence="7">
    <location>
        <begin position="1138"/>
        <end position="1160"/>
    </location>
</feature>
<dbReference type="Gene3D" id="3.40.850.10">
    <property type="entry name" value="Kinesin motor domain"/>
    <property type="match status" value="1"/>
</dbReference>
<evidence type="ECO:0000256" key="3">
    <source>
        <dbReference type="ARBA" id="ARBA00022840"/>
    </source>
</evidence>
<evidence type="ECO:0000259" key="9">
    <source>
        <dbReference type="PROSITE" id="PS50067"/>
    </source>
</evidence>
<feature type="region of interest" description="Disordered" evidence="7">
    <location>
        <begin position="1330"/>
        <end position="1390"/>
    </location>
</feature>
<comment type="caution">
    <text evidence="10">The sequence shown here is derived from an EMBL/GenBank/DDBJ whole genome shotgun (WGS) entry which is preliminary data.</text>
</comment>
<dbReference type="PROSITE" id="PS50067">
    <property type="entry name" value="KINESIN_MOTOR_2"/>
    <property type="match status" value="1"/>
</dbReference>
<keyword evidence="8" id="KW-1133">Transmembrane helix</keyword>
<dbReference type="SMART" id="SM00129">
    <property type="entry name" value="KISc"/>
    <property type="match status" value="1"/>
</dbReference>
<organism evidence="10 11">
    <name type="scientific">Symbiodinium necroappetens</name>
    <dbReference type="NCBI Taxonomy" id="1628268"/>
    <lineage>
        <taxon>Eukaryota</taxon>
        <taxon>Sar</taxon>
        <taxon>Alveolata</taxon>
        <taxon>Dinophyceae</taxon>
        <taxon>Suessiales</taxon>
        <taxon>Symbiodiniaceae</taxon>
        <taxon>Symbiodinium</taxon>
    </lineage>
</organism>
<sequence length="1390" mass="156766">MASSEEAFENDENLQPTAPNVQDRPSDSDRARFGFKLRPAQTKSVQAVRKDAQTSCGVDLQKVLRDTLGDPDCILPVLKLKPTAGKYDFKDKIADLQAMICPLKNALSDQRLKAKALEDALAAAEQDVNARLCSSKNELKEAAAQLASVQKEAAGREALLAKQLCEESNRVRRLEQDVEKARASASAQAEDAAAARRRCEDMSDRHRRQMEEVATTLRRQVDETMQAKEQLVEAHRKKEAALLADYNKAKDALQHEHQHRLNDLEEALQSKDSDAAKALQQLEEVIQAKDVQLQEQEQQAKDCLANAKDGHVAEIAEMQKLQKEKEDELHNVIESLKEAHRSALDRREATFKSKEAKLNELIEHLTATHQLQMSEKEQDHKLKEDAAEATLCALKQELADKEHHTRQSIEALKASHEDSERSFRKQEKQMKEALREANTKHEALMEEKETSFRQATDVLQQQLGAKEMTLHETLQSLQFLRNSTSEQLQWERQRTESELALMRDQLQELRKMLQHAETERDLQTERASEHKAALQEEIAQSKIKVGALQEELASLRAVASAKEVECEKFRQERDALQVEFRSYKEHHGTSNQQQMEAITELRLTVDKLSRQVECTKAELHNQQGNLSRHQGYIQSLESQLACAECTRRELHNVIQELKGNIRVFCRVRPQIGNQQAAAQHLQIAENKLNLDYMNELHGFSFDRVFSESSSQEAIFEEVGGLVQSALDGFKVSIFAYGQTGSGKTYTMQGSSEPGALGLIPRSVQQILKASEAMRASGWVWTLKVSFLEVYNEVLRDLLGSDGSQLVHVIKHDDAWGTCVTNLTLMEVSHMEQISKLMETAARARSVGATEMNASSSRSHSIFALYLHGINREQHSELHGALHLVDLAGSERLDKSGSTGDRLKETQNINRSLSSLADVFLAKAEGRSHIPFRNSKLTHLMEPCLNGQGKTLMLVTVSPEADHSHETLCSLRFASQVRQPVYNRWQAEAPLAIADKRKCERRETCIFKVGDLVEARKMSGGELGFPLRPLLAGRSKNEKEPEWDPTFEPLMKVLLGKKGIKTKTASEVGRKKVDYFRGKDFKKFLLESEGILTKKCPKALEEALDGQVPQTDQDVVRLGQELIDRKFCYKAMYKPLNPTSKSDDGAEKKPKKWPDRLGRTPNQTFDSEGFYVITYEGGSGLQHFLLGLIIAGVLLACMFPVWPMWAKVGVWYLSVIFLTLYFGVLILRMLIFTMFWIVGFDFWIFPNLNDEYCGFLDSFQPLYSWEKRKDDALMLLVRFGSLGIAAVAIQQIAETTSFEDVQDLVTSSYADVLAWGVDKLTALPGSEKQALPSVEELQKEKDMEENETNVTADLADEDDDKDDDVAQGSEAPQEQVHEEEAAKEEAQDDSS</sequence>
<feature type="compositionally biased region" description="Basic and acidic residues" evidence="7">
    <location>
        <begin position="1374"/>
        <end position="1384"/>
    </location>
</feature>
<dbReference type="InterPro" id="IPR027417">
    <property type="entry name" value="P-loop_NTPase"/>
</dbReference>
<comment type="similarity">
    <text evidence="5">Belongs to the TRAFAC class myosin-kinesin ATPase superfamily. Kinesin family.</text>
</comment>
<keyword evidence="4 5" id="KW-0505">Motor protein</keyword>
<feature type="region of interest" description="Disordered" evidence="7">
    <location>
        <begin position="1"/>
        <end position="31"/>
    </location>
</feature>
<dbReference type="GO" id="GO:0005874">
    <property type="term" value="C:microtubule"/>
    <property type="evidence" value="ECO:0007669"/>
    <property type="project" value="UniProtKB-KW"/>
</dbReference>
<keyword evidence="8" id="KW-0472">Membrane</keyword>
<dbReference type="Pfam" id="PF00225">
    <property type="entry name" value="Kinesin"/>
    <property type="match status" value="1"/>
</dbReference>
<dbReference type="InterPro" id="IPR027640">
    <property type="entry name" value="Kinesin-like_fam"/>
</dbReference>
<dbReference type="InterPro" id="IPR004728">
    <property type="entry name" value="Sec62"/>
</dbReference>
<dbReference type="Pfam" id="PF03839">
    <property type="entry name" value="Sec62"/>
    <property type="match status" value="1"/>
</dbReference>
<keyword evidence="8" id="KW-0812">Transmembrane</keyword>
<protein>
    <submittedName>
        <fullName evidence="10">KIN14N protein</fullName>
    </submittedName>
</protein>
<dbReference type="InterPro" id="IPR001752">
    <property type="entry name" value="Kinesin_motor_dom"/>
</dbReference>
<dbReference type="GO" id="GO:0005789">
    <property type="term" value="C:endoplasmic reticulum membrane"/>
    <property type="evidence" value="ECO:0007669"/>
    <property type="project" value="InterPro"/>
</dbReference>
<evidence type="ECO:0000256" key="5">
    <source>
        <dbReference type="PROSITE-ProRule" id="PRU00283"/>
    </source>
</evidence>
<feature type="domain" description="Kinesin motor" evidence="9">
    <location>
        <begin position="660"/>
        <end position="979"/>
    </location>
</feature>
<dbReference type="GO" id="GO:0015031">
    <property type="term" value="P:protein transport"/>
    <property type="evidence" value="ECO:0007669"/>
    <property type="project" value="InterPro"/>
</dbReference>
<dbReference type="PANTHER" id="PTHR47972">
    <property type="entry name" value="KINESIN-LIKE PROTEIN KLP-3"/>
    <property type="match status" value="1"/>
</dbReference>
<feature type="transmembrane region" description="Helical" evidence="8">
    <location>
        <begin position="1183"/>
        <end position="1202"/>
    </location>
</feature>
<accession>A0A812NWM3</accession>
<feature type="region of interest" description="Disordered" evidence="7">
    <location>
        <begin position="402"/>
        <end position="422"/>
    </location>
</feature>
<dbReference type="GO" id="GO:0003777">
    <property type="term" value="F:microtubule motor activity"/>
    <property type="evidence" value="ECO:0007669"/>
    <property type="project" value="InterPro"/>
</dbReference>
<evidence type="ECO:0000256" key="1">
    <source>
        <dbReference type="ARBA" id="ARBA00022701"/>
    </source>
</evidence>
<proteinExistence type="inferred from homology"/>
<dbReference type="PRINTS" id="PR00380">
    <property type="entry name" value="KINESINHEAVY"/>
</dbReference>
<keyword evidence="1" id="KW-0493">Microtubule</keyword>
<feature type="coiled-coil region" evidence="6">
    <location>
        <begin position="485"/>
        <end position="660"/>
    </location>
</feature>
<keyword evidence="11" id="KW-1185">Reference proteome</keyword>
<keyword evidence="2 5" id="KW-0547">Nucleotide-binding</keyword>
<dbReference type="EMBL" id="CAJNJA010014319">
    <property type="protein sequence ID" value="CAE7339958.1"/>
    <property type="molecule type" value="Genomic_DNA"/>
</dbReference>
<dbReference type="GO" id="GO:0005524">
    <property type="term" value="F:ATP binding"/>
    <property type="evidence" value="ECO:0007669"/>
    <property type="project" value="UniProtKB-UniRule"/>
</dbReference>
<reference evidence="10" key="1">
    <citation type="submission" date="2021-02" db="EMBL/GenBank/DDBJ databases">
        <authorList>
            <person name="Dougan E. K."/>
            <person name="Rhodes N."/>
            <person name="Thang M."/>
            <person name="Chan C."/>
        </authorList>
    </citation>
    <scope>NUCLEOTIDE SEQUENCE</scope>
</reference>
<feature type="binding site" evidence="5">
    <location>
        <begin position="737"/>
        <end position="744"/>
    </location>
    <ligand>
        <name>ATP</name>
        <dbReference type="ChEBI" id="CHEBI:30616"/>
    </ligand>
</feature>
<dbReference type="SUPFAM" id="SSF52540">
    <property type="entry name" value="P-loop containing nucleoside triphosphate hydrolases"/>
    <property type="match status" value="1"/>
</dbReference>
<feature type="compositionally biased region" description="Basic and acidic residues" evidence="7">
    <location>
        <begin position="1140"/>
        <end position="1157"/>
    </location>
</feature>
<evidence type="ECO:0000256" key="7">
    <source>
        <dbReference type="SAM" id="MobiDB-lite"/>
    </source>
</evidence>
<keyword evidence="3 5" id="KW-0067">ATP-binding</keyword>
<feature type="compositionally biased region" description="Acidic residues" evidence="7">
    <location>
        <begin position="1353"/>
        <end position="1364"/>
    </location>
</feature>
<gene>
    <name evidence="10" type="primary">KIN14N</name>
    <name evidence="10" type="ORF">SNEC2469_LOCUS8742</name>
</gene>
<evidence type="ECO:0000313" key="10">
    <source>
        <dbReference type="EMBL" id="CAE7339958.1"/>
    </source>
</evidence>
<evidence type="ECO:0000256" key="8">
    <source>
        <dbReference type="SAM" id="Phobius"/>
    </source>
</evidence>
<keyword evidence="6" id="KW-0175">Coiled coil</keyword>
<dbReference type="OrthoDB" id="3176171at2759"/>